<dbReference type="AlphaFoldDB" id="Q62YB8"/>
<keyword evidence="2" id="KW-1185">Reference proteome</keyword>
<name>Q62YB8_BACLD</name>
<sequence>MSRVPAKKKQHLLSLTAERFKKTAVFQICMSTDIYGNNSAFWYNKGWQQFGSI</sequence>
<dbReference type="Proteomes" id="UP000000606">
    <property type="component" value="Chromosome"/>
</dbReference>
<dbReference type="STRING" id="279010.BL05057"/>
<protein>
    <submittedName>
        <fullName evidence="1">Uncharacterized protein</fullName>
    </submittedName>
</protein>
<evidence type="ECO:0000313" key="2">
    <source>
        <dbReference type="Proteomes" id="UP000000606"/>
    </source>
</evidence>
<organism evidence="1 2">
    <name type="scientific">Bacillus licheniformis (strain ATCC 14580 / DSM 13 / JCM 2505 / CCUG 7422 / NBRC 12200 / NCIMB 9375 / NCTC 10341 / NRRL NRS-1264 / Gibson 46)</name>
    <dbReference type="NCBI Taxonomy" id="279010"/>
    <lineage>
        <taxon>Bacteria</taxon>
        <taxon>Bacillati</taxon>
        <taxon>Bacillota</taxon>
        <taxon>Bacilli</taxon>
        <taxon>Bacillales</taxon>
        <taxon>Bacillaceae</taxon>
        <taxon>Bacillus</taxon>
    </lineage>
</organism>
<dbReference type="KEGG" id="bli:BL05057"/>
<dbReference type="EMBL" id="CP000002">
    <property type="protein sequence ID" value="AAU22240.1"/>
    <property type="molecule type" value="Genomic_DNA"/>
</dbReference>
<gene>
    <name evidence="1" type="ordered locus">BL05057</name>
</gene>
<proteinExistence type="predicted"/>
<evidence type="ECO:0000313" key="1">
    <source>
        <dbReference type="EMBL" id="AAU22240.1"/>
    </source>
</evidence>
<reference evidence="1 2" key="1">
    <citation type="journal article" date="2004" name="Genome Biol.">
        <title>Complete genome sequence of the industrial bacterium Bacillus licheniformis and comparisons with closely related Bacillus species.</title>
        <authorList>
            <person name="Rey M.W."/>
            <person name="Ramaiya P."/>
            <person name="Nelson B.A."/>
            <person name="Brody-Karpin S.D."/>
            <person name="Zaretsky E.J."/>
            <person name="Tang M."/>
            <person name="Lopez de Leon A."/>
            <person name="Xiang H."/>
            <person name="Gusti V."/>
            <person name="Clausen I.G."/>
            <person name="Olsen P.B."/>
            <person name="Rasmussen M.D."/>
            <person name="Andersen J.T."/>
            <person name="Jorgensen P.L."/>
            <person name="Larsen T.S."/>
            <person name="Sorokin A."/>
            <person name="Bolotin A."/>
            <person name="Lapidus A."/>
            <person name="Galleron N."/>
            <person name="Ehrlich S.D."/>
            <person name="Berka R.M."/>
        </authorList>
    </citation>
    <scope>NUCLEOTIDE SEQUENCE [LARGE SCALE GENOMIC DNA]</scope>
    <source>
        <strain evidence="2">ATCC 14580 / DSM 13 / JCM 2505 / CCUG 7422 / NBRC 12200 / NCIMB 9375 / NCTC 10341 / NRRL NRS-1264 / Gibson 46</strain>
    </source>
</reference>
<dbReference type="HOGENOM" id="CLU_3058569_0_0_9"/>
<accession>Q62YB8</accession>